<proteinExistence type="predicted"/>
<reference evidence="1 2" key="1">
    <citation type="submission" date="2016-11" db="EMBL/GenBank/DDBJ databases">
        <title>Whole Genome Sequencing of Mucilaginibacter polytrichastri RG4-7(T) isolated from the moss sample.</title>
        <authorList>
            <person name="Li Y."/>
        </authorList>
    </citation>
    <scope>NUCLEOTIDE SEQUENCE [LARGE SCALE GENOMIC DNA]</scope>
    <source>
        <strain evidence="1 2">RG4-7</strain>
    </source>
</reference>
<sequence>MALEIKAILIIDERKGRSVAKAMDIKIMGTLKVLLLAKQKGVINSVKEIIDLLEEHSFRFSKNIKDEVLKLANED</sequence>
<accession>A0A1Q6A1H4</accession>
<name>A0A1Q6A1H4_9SPHI</name>
<organism evidence="1 2">
    <name type="scientific">Mucilaginibacter polytrichastri</name>
    <dbReference type="NCBI Taxonomy" id="1302689"/>
    <lineage>
        <taxon>Bacteria</taxon>
        <taxon>Pseudomonadati</taxon>
        <taxon>Bacteroidota</taxon>
        <taxon>Sphingobacteriia</taxon>
        <taxon>Sphingobacteriales</taxon>
        <taxon>Sphingobacteriaceae</taxon>
        <taxon>Mucilaginibacter</taxon>
    </lineage>
</organism>
<evidence type="ECO:0008006" key="3">
    <source>
        <dbReference type="Google" id="ProtNLM"/>
    </source>
</evidence>
<dbReference type="PANTHER" id="PTHR39550">
    <property type="entry name" value="SLL0658 PROTEIN"/>
    <property type="match status" value="1"/>
</dbReference>
<dbReference type="EMBL" id="MPPL01000001">
    <property type="protein sequence ID" value="OKS87869.1"/>
    <property type="molecule type" value="Genomic_DNA"/>
</dbReference>
<evidence type="ECO:0000313" key="1">
    <source>
        <dbReference type="EMBL" id="OKS87869.1"/>
    </source>
</evidence>
<dbReference type="STRING" id="1302689.RG47T_3332"/>
<dbReference type="PANTHER" id="PTHR39550:SF1">
    <property type="entry name" value="SLL0658 PROTEIN"/>
    <property type="match status" value="1"/>
</dbReference>
<keyword evidence="2" id="KW-1185">Reference proteome</keyword>
<dbReference type="Pfam" id="PF11848">
    <property type="entry name" value="DUF3368"/>
    <property type="match status" value="1"/>
</dbReference>
<dbReference type="InterPro" id="IPR021799">
    <property type="entry name" value="PIN-like_prokaryotic"/>
</dbReference>
<comment type="caution">
    <text evidence="1">The sequence shown here is derived from an EMBL/GenBank/DDBJ whole genome shotgun (WGS) entry which is preliminary data.</text>
</comment>
<protein>
    <recommendedName>
        <fullName evidence="3">DUF3368 domain-containing protein</fullName>
    </recommendedName>
</protein>
<dbReference type="AlphaFoldDB" id="A0A1Q6A1H4"/>
<dbReference type="Proteomes" id="UP000186720">
    <property type="component" value="Unassembled WGS sequence"/>
</dbReference>
<evidence type="ECO:0000313" key="2">
    <source>
        <dbReference type="Proteomes" id="UP000186720"/>
    </source>
</evidence>
<gene>
    <name evidence="1" type="ORF">RG47T_3332</name>
</gene>